<sequence>MENMILSYVEEITNSKPQEDHQYILVSDFSCAPCKEKIFNEIETTNSQTIYIIVQPRNRSILEERFDRAIENKMVFIDFEGINRKQGVIFDNALELKMRDKKWQVALKLD</sequence>
<reference evidence="1" key="1">
    <citation type="submission" date="2022-03" db="EMBL/GenBank/DDBJ databases">
        <title>De novo assembled genomes of Belliella spp. (Cyclobacteriaceae) strains.</title>
        <authorList>
            <person name="Szabo A."/>
            <person name="Korponai K."/>
            <person name="Felfoldi T."/>
        </authorList>
    </citation>
    <scope>NUCLEOTIDE SEQUENCE</scope>
    <source>
        <strain evidence="1">DSM 111904</strain>
    </source>
</reference>
<proteinExistence type="predicted"/>
<dbReference type="EMBL" id="JAKZGP010000012">
    <property type="protein sequence ID" value="MCH7409121.1"/>
    <property type="molecule type" value="Genomic_DNA"/>
</dbReference>
<dbReference type="RefSeq" id="WP_241347479.1">
    <property type="nucleotide sequence ID" value="NZ_JAKZGP010000012.1"/>
</dbReference>
<protein>
    <submittedName>
        <fullName evidence="1">Uncharacterized protein</fullName>
    </submittedName>
</protein>
<name>A0ABS9UY68_9BACT</name>
<keyword evidence="2" id="KW-1185">Reference proteome</keyword>
<accession>A0ABS9UY68</accession>
<evidence type="ECO:0000313" key="1">
    <source>
        <dbReference type="EMBL" id="MCH7409121.1"/>
    </source>
</evidence>
<comment type="caution">
    <text evidence="1">The sequence shown here is derived from an EMBL/GenBank/DDBJ whole genome shotgun (WGS) entry which is preliminary data.</text>
</comment>
<organism evidence="1 2">
    <name type="scientific">Belliella filtrata</name>
    <dbReference type="NCBI Taxonomy" id="2923435"/>
    <lineage>
        <taxon>Bacteria</taxon>
        <taxon>Pseudomonadati</taxon>
        <taxon>Bacteroidota</taxon>
        <taxon>Cytophagia</taxon>
        <taxon>Cytophagales</taxon>
        <taxon>Cyclobacteriaceae</taxon>
        <taxon>Belliella</taxon>
    </lineage>
</organism>
<dbReference type="Proteomes" id="UP001165489">
    <property type="component" value="Unassembled WGS sequence"/>
</dbReference>
<evidence type="ECO:0000313" key="2">
    <source>
        <dbReference type="Proteomes" id="UP001165489"/>
    </source>
</evidence>
<gene>
    <name evidence="1" type="ORF">MM239_06930</name>
</gene>